<dbReference type="Gene3D" id="2.60.120.380">
    <property type="match status" value="1"/>
</dbReference>
<feature type="signal peptide" evidence="13">
    <location>
        <begin position="1"/>
        <end position="31"/>
    </location>
</feature>
<dbReference type="InterPro" id="IPR010259">
    <property type="entry name" value="S8pro/Inhibitor_I9"/>
</dbReference>
<protein>
    <submittedName>
        <fullName evidence="18">S8 family peptidase</fullName>
    </submittedName>
</protein>
<feature type="domain" description="Subtilisin-like protease fibronectin type-III" evidence="17">
    <location>
        <begin position="695"/>
        <end position="793"/>
    </location>
</feature>
<dbReference type="GO" id="GO:0005576">
    <property type="term" value="C:extracellular region"/>
    <property type="evidence" value="ECO:0007669"/>
    <property type="project" value="UniProtKB-SubCell"/>
</dbReference>
<feature type="chain" id="PRO_5020253018" evidence="13">
    <location>
        <begin position="32"/>
        <end position="1002"/>
    </location>
</feature>
<dbReference type="Pfam" id="PF05922">
    <property type="entry name" value="Inhibitor_I9"/>
    <property type="match status" value="1"/>
</dbReference>
<dbReference type="InterPro" id="IPR034197">
    <property type="entry name" value="Peptidases_S8_3"/>
</dbReference>
<evidence type="ECO:0000256" key="6">
    <source>
        <dbReference type="ARBA" id="ARBA00022801"/>
    </source>
</evidence>
<comment type="caution">
    <text evidence="18">The sequence shown here is derived from an EMBL/GenBank/DDBJ whole genome shotgun (WGS) entry which is preliminary data.</text>
</comment>
<accession>A0A4R5LMW8</accession>
<keyword evidence="6 10" id="KW-0378">Hydrolase</keyword>
<dbReference type="Proteomes" id="UP000295554">
    <property type="component" value="Unassembled WGS sequence"/>
</dbReference>
<proteinExistence type="inferred from homology"/>
<dbReference type="InterPro" id="IPR015500">
    <property type="entry name" value="Peptidase_S8_subtilisin-rel"/>
</dbReference>
<evidence type="ECO:0000256" key="2">
    <source>
        <dbReference type="ARBA" id="ARBA00011073"/>
    </source>
</evidence>
<dbReference type="InterPro" id="IPR023828">
    <property type="entry name" value="Peptidase_S8_Ser-AS"/>
</dbReference>
<evidence type="ECO:0000259" key="15">
    <source>
        <dbReference type="Pfam" id="PF02225"/>
    </source>
</evidence>
<feature type="active site" description="Charge relay system" evidence="9 10">
    <location>
        <position position="189"/>
    </location>
</feature>
<evidence type="ECO:0000256" key="10">
    <source>
        <dbReference type="PROSITE-ProRule" id="PRU01240"/>
    </source>
</evidence>
<evidence type="ECO:0000256" key="9">
    <source>
        <dbReference type="PIRSR" id="PIRSR615500-1"/>
    </source>
</evidence>
<reference evidence="18 19" key="1">
    <citation type="submission" date="2019-03" db="EMBL/GenBank/DDBJ databases">
        <title>Seongchinamella monodicae gen. nov., sp. nov., a novel member of the Gammaproteobacteria isolated from a tidal mudflat of beach.</title>
        <authorList>
            <person name="Yang H.G."/>
            <person name="Kang J.W."/>
            <person name="Lee S.D."/>
        </authorList>
    </citation>
    <scope>NUCLEOTIDE SEQUENCE [LARGE SCALE GENOMIC DNA]</scope>
    <source>
        <strain evidence="18 19">GH4-78</strain>
    </source>
</reference>
<dbReference type="PROSITE" id="PS00136">
    <property type="entry name" value="SUBTILASE_ASP"/>
    <property type="match status" value="1"/>
</dbReference>
<feature type="domain" description="Inhibitor I9" evidence="16">
    <location>
        <begin position="53"/>
        <end position="156"/>
    </location>
</feature>
<feature type="compositionally biased region" description="Polar residues" evidence="12">
    <location>
        <begin position="838"/>
        <end position="851"/>
    </location>
</feature>
<evidence type="ECO:0000259" key="14">
    <source>
        <dbReference type="Pfam" id="PF00082"/>
    </source>
</evidence>
<dbReference type="InterPro" id="IPR037045">
    <property type="entry name" value="S8pro/Inhibitor_I9_sf"/>
</dbReference>
<evidence type="ECO:0000259" key="16">
    <source>
        <dbReference type="Pfam" id="PF05922"/>
    </source>
</evidence>
<evidence type="ECO:0000256" key="5">
    <source>
        <dbReference type="ARBA" id="ARBA00022729"/>
    </source>
</evidence>
<dbReference type="Gene3D" id="2.60.40.2310">
    <property type="match status" value="1"/>
</dbReference>
<dbReference type="PROSITE" id="PS51892">
    <property type="entry name" value="SUBTILASE"/>
    <property type="match status" value="1"/>
</dbReference>
<dbReference type="InterPro" id="IPR023827">
    <property type="entry name" value="Peptidase_S8_Asp-AS"/>
</dbReference>
<comment type="subcellular location">
    <subcellularLocation>
        <location evidence="1">Secreted</location>
    </subcellularLocation>
</comment>
<dbReference type="InterPro" id="IPR036852">
    <property type="entry name" value="Peptidase_S8/S53_dom_sf"/>
</dbReference>
<evidence type="ECO:0000256" key="1">
    <source>
        <dbReference type="ARBA" id="ARBA00004613"/>
    </source>
</evidence>
<name>A0A4R5LMW8_9GAMM</name>
<dbReference type="CDD" id="cd04852">
    <property type="entry name" value="Peptidases_S8_3"/>
    <property type="match status" value="1"/>
</dbReference>
<dbReference type="SUPFAM" id="SSF52743">
    <property type="entry name" value="Subtilisin-like"/>
    <property type="match status" value="1"/>
</dbReference>
<dbReference type="RefSeq" id="WP_133215600.1">
    <property type="nucleotide sequence ID" value="NZ_SMSE01000006.1"/>
</dbReference>
<evidence type="ECO:0000256" key="3">
    <source>
        <dbReference type="ARBA" id="ARBA00022525"/>
    </source>
</evidence>
<evidence type="ECO:0000256" key="13">
    <source>
        <dbReference type="SAM" id="SignalP"/>
    </source>
</evidence>
<dbReference type="Pfam" id="PF17766">
    <property type="entry name" value="fn3_6"/>
    <property type="match status" value="1"/>
</dbReference>
<dbReference type="InterPro" id="IPR046450">
    <property type="entry name" value="PA_dom_sf"/>
</dbReference>
<dbReference type="EMBL" id="SMSE01000006">
    <property type="protein sequence ID" value="TDG11416.1"/>
    <property type="molecule type" value="Genomic_DNA"/>
</dbReference>
<keyword evidence="8" id="KW-0325">Glycoprotein</keyword>
<dbReference type="GO" id="GO:0006508">
    <property type="term" value="P:proteolysis"/>
    <property type="evidence" value="ECO:0007669"/>
    <property type="project" value="UniProtKB-KW"/>
</dbReference>
<dbReference type="PROSITE" id="PS00138">
    <property type="entry name" value="SUBTILASE_SER"/>
    <property type="match status" value="1"/>
</dbReference>
<dbReference type="PRINTS" id="PR00723">
    <property type="entry name" value="SUBTILISIN"/>
</dbReference>
<keyword evidence="7 10" id="KW-0720">Serine protease</keyword>
<evidence type="ECO:0000313" key="18">
    <source>
        <dbReference type="EMBL" id="TDG11416.1"/>
    </source>
</evidence>
<comment type="similarity">
    <text evidence="2 10 11">Belongs to the peptidase S8 family.</text>
</comment>
<dbReference type="Gene3D" id="3.50.30.30">
    <property type="match status" value="1"/>
</dbReference>
<dbReference type="GO" id="GO:0004252">
    <property type="term" value="F:serine-type endopeptidase activity"/>
    <property type="evidence" value="ECO:0007669"/>
    <property type="project" value="UniProtKB-UniRule"/>
</dbReference>
<feature type="domain" description="PA" evidence="15">
    <location>
        <begin position="421"/>
        <end position="504"/>
    </location>
</feature>
<evidence type="ECO:0000256" key="12">
    <source>
        <dbReference type="SAM" id="MobiDB-lite"/>
    </source>
</evidence>
<dbReference type="InterPro" id="IPR041469">
    <property type="entry name" value="Subtilisin-like_FN3"/>
</dbReference>
<organism evidence="18 19">
    <name type="scientific">Seongchinamella unica</name>
    <dbReference type="NCBI Taxonomy" id="2547392"/>
    <lineage>
        <taxon>Bacteria</taxon>
        <taxon>Pseudomonadati</taxon>
        <taxon>Pseudomonadota</taxon>
        <taxon>Gammaproteobacteria</taxon>
        <taxon>Cellvibrionales</taxon>
        <taxon>Halieaceae</taxon>
        <taxon>Seongchinamella</taxon>
    </lineage>
</organism>
<dbReference type="InterPro" id="IPR000209">
    <property type="entry name" value="Peptidase_S8/S53_dom"/>
</dbReference>
<evidence type="ECO:0000256" key="11">
    <source>
        <dbReference type="RuleBase" id="RU003355"/>
    </source>
</evidence>
<feature type="domain" description="Peptidase S8/S53" evidence="14">
    <location>
        <begin position="180"/>
        <end position="624"/>
    </location>
</feature>
<dbReference type="InterPro" id="IPR003137">
    <property type="entry name" value="PA_domain"/>
</dbReference>
<evidence type="ECO:0000313" key="19">
    <source>
        <dbReference type="Proteomes" id="UP000295554"/>
    </source>
</evidence>
<keyword evidence="19" id="KW-1185">Reference proteome</keyword>
<dbReference type="OrthoDB" id="614750at2"/>
<dbReference type="Gene3D" id="3.40.50.200">
    <property type="entry name" value="Peptidase S8/S53 domain"/>
    <property type="match status" value="1"/>
</dbReference>
<dbReference type="Pfam" id="PF02225">
    <property type="entry name" value="PA"/>
    <property type="match status" value="1"/>
</dbReference>
<dbReference type="Gene3D" id="3.30.70.80">
    <property type="entry name" value="Peptidase S8 propeptide/proteinase inhibitor I9"/>
    <property type="match status" value="1"/>
</dbReference>
<keyword evidence="4 10" id="KW-0645">Protease</keyword>
<dbReference type="SUPFAM" id="SSF52025">
    <property type="entry name" value="PA domain"/>
    <property type="match status" value="1"/>
</dbReference>
<sequence>MQFNTHFFSRRIRLVASLALTAAMVVGGSGAGIASTDGKQASGPPALAGGKKSYIVLMESAPLVAYEGDISGLPATKPARGKKLDTNSKAAQKYQAHLLAKQEKLMSSAGISPSNVTNSYTAALNGFSAVMTEAQRLSLENTKGVSRVMEDAWRHLDTDASPTFIGLTEPASVWQTGVTGEGVIVGVIDSGIWPEHPSFADDGSYPDAPALDDSRPNCEFGNTTHNANDAPFECNNKLIGARQMIDTYRFFIGADPEEFDSARDDDGHGTHTASTAAGNAGVEASMFGIPRGTVSGIAPRAHIIAYKGLGTLGGFTSDLARAIDQAVADGVDVINYSIGGGASEPGVDDIAFLFAEAAGVHVATSAGNSGPGASTLGSPGVMPWMTTVGANTQTRFMQGTVVLGNGSEYAGASITQGLPAAPLVDAEFAGGDLCIPGTLDANIVAGKVVLCRRGAIARVGKSQAVAMAGGVGTILYNNSDEDNLSTDNHATPAVHIDQTPGLAIKDYIATTTEPTAAIIGEQSGEWNSAPSMAIFSSRGPNPILPDILKPDITSVGFQVLAGNSPFPIGGVPGELFQAIGGTSMSSPHVAGAFALIKQAHPDWTPAMARSAIMTTASQGVVDNDRTTPAGPFAMGAGHMELGNKGHKGSAFQPGLVYDAGFLDYLALMCGQDWGIVDPAFCDQLLSRGFYTEAANLNYPSITMASVVGTKTVVRTVTSVASEQGWRTYNASVDAPDGYEVTVNPSSIRLKPGQSASFEVTATNVSAPVGEWRVGSLTWSDSTGNYDVRSPLAVRGALFSAPPVVTGSGAEGSASIEVTFGYTGSYSAAPHGLVADAPTSDNIGQDPDQTYPSPDDSPVGVQKIDFPIAGAGFVRWQLAIPGDDDIDLFLENSGGNIIASSTNGGTDELIELFLPADDTYTMVVHGWSVPSESLPYTLHFWAVPLAPGGSLSVDAAPTSATLGATGTIDVSWSGLTTGSYMGAVSHTGDAGLMGLTLVEVQVD</sequence>
<evidence type="ECO:0000256" key="8">
    <source>
        <dbReference type="ARBA" id="ARBA00023180"/>
    </source>
</evidence>
<feature type="region of interest" description="Disordered" evidence="12">
    <location>
        <begin position="834"/>
        <end position="855"/>
    </location>
</feature>
<dbReference type="PANTHER" id="PTHR10795">
    <property type="entry name" value="PROPROTEIN CONVERTASE SUBTILISIN/KEXIN"/>
    <property type="match status" value="1"/>
</dbReference>
<dbReference type="CDD" id="cd02120">
    <property type="entry name" value="PA_subtilisin_like"/>
    <property type="match status" value="1"/>
</dbReference>
<feature type="active site" description="Charge relay system" evidence="9 10">
    <location>
        <position position="268"/>
    </location>
</feature>
<dbReference type="AlphaFoldDB" id="A0A4R5LMW8"/>
<dbReference type="InterPro" id="IPR045051">
    <property type="entry name" value="SBT"/>
</dbReference>
<evidence type="ECO:0000256" key="7">
    <source>
        <dbReference type="ARBA" id="ARBA00022825"/>
    </source>
</evidence>
<evidence type="ECO:0000256" key="4">
    <source>
        <dbReference type="ARBA" id="ARBA00022670"/>
    </source>
</evidence>
<dbReference type="Pfam" id="PF00082">
    <property type="entry name" value="Peptidase_S8"/>
    <property type="match status" value="1"/>
</dbReference>
<keyword evidence="5 13" id="KW-0732">Signal</keyword>
<keyword evidence="3" id="KW-0964">Secreted</keyword>
<gene>
    <name evidence="18" type="ORF">E2F43_18720</name>
</gene>
<evidence type="ECO:0000259" key="17">
    <source>
        <dbReference type="Pfam" id="PF17766"/>
    </source>
</evidence>
<feature type="active site" description="Charge relay system" evidence="9 10">
    <location>
        <position position="583"/>
    </location>
</feature>